<dbReference type="PANTHER" id="PTHR45569:SF1">
    <property type="entry name" value="SENSOR PROTEIN KDPD"/>
    <property type="match status" value="1"/>
</dbReference>
<dbReference type="InterPro" id="IPR006016">
    <property type="entry name" value="UspA"/>
</dbReference>
<dbReference type="Proteomes" id="UP000290253">
    <property type="component" value="Unassembled WGS sequence"/>
</dbReference>
<sequence>MIEPQPVNPLPEDPAQHEVLASAPDLRPPAEAVPEPAKLRVYLGAAPGVGKTYRMLEHAHQLHKSGVDVVIGVVETHGRAETAALLDGLEIIPQKDIQYRAVTLREMDLDGILARKPQFCVVDELAHSNVPGSRHRKRYEDVLELLDAGINVMTAVNIQHLETLNDAVSRSASTQIRETVPDSFLKRADEVVNVDITVDELRSRLRDGKIYAPEKVEQALANFFRKGNLNMLRELALRTTAEQVSSAAAEYRRTQGLEQAPIPEKVMVCLTSRPGAERLLRVGARIAGRLATNWYAVYVDTPSKDLRNKNPEGFARLEEAERMARELGAHVVNLKGKSVADTLIDFARQENISHVVFGQSARSRFEILFRGSVLNRFLAEMRETTVQVVPFQRVKK</sequence>
<feature type="domain" description="Signal transduction histidine kinase osmosensitive K+ channel sensor N-terminal" evidence="5">
    <location>
        <begin position="37"/>
        <end position="244"/>
    </location>
</feature>
<feature type="domain" description="UspA" evidence="4">
    <location>
        <begin position="264"/>
        <end position="379"/>
    </location>
</feature>
<dbReference type="InterPro" id="IPR052023">
    <property type="entry name" value="Histidine_kinase_KdpD"/>
</dbReference>
<evidence type="ECO:0000256" key="3">
    <source>
        <dbReference type="ARBA" id="ARBA00023012"/>
    </source>
</evidence>
<dbReference type="GO" id="GO:0005737">
    <property type="term" value="C:cytoplasm"/>
    <property type="evidence" value="ECO:0007669"/>
    <property type="project" value="UniProtKB-ARBA"/>
</dbReference>
<dbReference type="InterPro" id="IPR003852">
    <property type="entry name" value="Sig_transdc_His_kinase_KdpD_N"/>
</dbReference>
<evidence type="ECO:0000313" key="6">
    <source>
        <dbReference type="EMBL" id="RXS96788.1"/>
    </source>
</evidence>
<dbReference type="AlphaFoldDB" id="A0A4Q1SGX1"/>
<dbReference type="InterPro" id="IPR027417">
    <property type="entry name" value="P-loop_NTPase"/>
</dbReference>
<dbReference type="EMBL" id="SDMK01000001">
    <property type="protein sequence ID" value="RXS96788.1"/>
    <property type="molecule type" value="Genomic_DNA"/>
</dbReference>
<dbReference type="SUPFAM" id="SSF52402">
    <property type="entry name" value="Adenine nucleotide alpha hydrolases-like"/>
    <property type="match status" value="1"/>
</dbReference>
<dbReference type="FunFam" id="3.40.50.300:FF:000483">
    <property type="entry name" value="Sensor histidine kinase KdpD"/>
    <property type="match status" value="1"/>
</dbReference>
<gene>
    <name evidence="6" type="ORF">ESZ00_02225</name>
</gene>
<keyword evidence="3" id="KW-0902">Two-component regulatory system</keyword>
<keyword evidence="2 6" id="KW-0418">Kinase</keyword>
<dbReference type="Pfam" id="PF02702">
    <property type="entry name" value="KdpD"/>
    <property type="match status" value="1"/>
</dbReference>
<dbReference type="Gene3D" id="3.40.50.620">
    <property type="entry name" value="HUPs"/>
    <property type="match status" value="1"/>
</dbReference>
<evidence type="ECO:0000256" key="1">
    <source>
        <dbReference type="ARBA" id="ARBA00022679"/>
    </source>
</evidence>
<evidence type="ECO:0000313" key="7">
    <source>
        <dbReference type="Proteomes" id="UP000290253"/>
    </source>
</evidence>
<keyword evidence="7" id="KW-1185">Reference proteome</keyword>
<evidence type="ECO:0000259" key="4">
    <source>
        <dbReference type="Pfam" id="PF00582"/>
    </source>
</evidence>
<dbReference type="PANTHER" id="PTHR45569">
    <property type="entry name" value="SENSOR PROTEIN KDPD"/>
    <property type="match status" value="1"/>
</dbReference>
<proteinExistence type="predicted"/>
<name>A0A4Q1SGX1_9BACT</name>
<organism evidence="6 7">
    <name type="scientific">Silvibacterium dinghuense</name>
    <dbReference type="NCBI Taxonomy" id="1560006"/>
    <lineage>
        <taxon>Bacteria</taxon>
        <taxon>Pseudomonadati</taxon>
        <taxon>Acidobacteriota</taxon>
        <taxon>Terriglobia</taxon>
        <taxon>Terriglobales</taxon>
        <taxon>Acidobacteriaceae</taxon>
        <taxon>Silvibacterium</taxon>
    </lineage>
</organism>
<protein>
    <submittedName>
        <fullName evidence="6">Histidine kinase</fullName>
    </submittedName>
</protein>
<dbReference type="SUPFAM" id="SSF52540">
    <property type="entry name" value="P-loop containing nucleoside triphosphate hydrolases"/>
    <property type="match status" value="1"/>
</dbReference>
<keyword evidence="1" id="KW-0808">Transferase</keyword>
<dbReference type="GO" id="GO:0000155">
    <property type="term" value="F:phosphorelay sensor kinase activity"/>
    <property type="evidence" value="ECO:0007669"/>
    <property type="project" value="InterPro"/>
</dbReference>
<evidence type="ECO:0000256" key="2">
    <source>
        <dbReference type="ARBA" id="ARBA00022777"/>
    </source>
</evidence>
<dbReference type="RefSeq" id="WP_129206571.1">
    <property type="nucleotide sequence ID" value="NZ_BMGU01000001.1"/>
</dbReference>
<dbReference type="InterPro" id="IPR014729">
    <property type="entry name" value="Rossmann-like_a/b/a_fold"/>
</dbReference>
<dbReference type="GO" id="GO:0005886">
    <property type="term" value="C:plasma membrane"/>
    <property type="evidence" value="ECO:0007669"/>
    <property type="project" value="TreeGrafter"/>
</dbReference>
<comment type="caution">
    <text evidence="6">The sequence shown here is derived from an EMBL/GenBank/DDBJ whole genome shotgun (WGS) entry which is preliminary data.</text>
</comment>
<dbReference type="Gene3D" id="3.40.50.300">
    <property type="entry name" value="P-loop containing nucleotide triphosphate hydrolases"/>
    <property type="match status" value="1"/>
</dbReference>
<dbReference type="OrthoDB" id="9806130at2"/>
<reference evidence="6 7" key="1">
    <citation type="journal article" date="2016" name="Int. J. Syst. Evol. Microbiol.">
        <title>Acidipila dinghuensis sp. nov., an acidobacterium isolated from forest soil.</title>
        <authorList>
            <person name="Jiang Y.W."/>
            <person name="Wang J."/>
            <person name="Chen M.H."/>
            <person name="Lv Y.Y."/>
            <person name="Qiu L.H."/>
        </authorList>
    </citation>
    <scope>NUCLEOTIDE SEQUENCE [LARGE SCALE GENOMIC DNA]</scope>
    <source>
        <strain evidence="6 7">DHOF10</strain>
    </source>
</reference>
<accession>A0A4Q1SGX1</accession>
<dbReference type="Pfam" id="PF00582">
    <property type="entry name" value="Usp"/>
    <property type="match status" value="1"/>
</dbReference>
<evidence type="ECO:0000259" key="5">
    <source>
        <dbReference type="Pfam" id="PF02702"/>
    </source>
</evidence>